<keyword evidence="3" id="KW-1185">Reference proteome</keyword>
<accession>A0A9W6MW23</accession>
<comment type="caution">
    <text evidence="2">The sequence shown here is derived from an EMBL/GenBank/DDBJ whole genome shotgun (WGS) entry which is preliminary data.</text>
</comment>
<dbReference type="EMBL" id="BSFI01000008">
    <property type="protein sequence ID" value="GLK68395.1"/>
    <property type="molecule type" value="Genomic_DNA"/>
</dbReference>
<gene>
    <name evidence="2" type="ORF">GCM10008179_20330</name>
</gene>
<organism evidence="2 3">
    <name type="scientific">Hansschlegelia plantiphila</name>
    <dbReference type="NCBI Taxonomy" id="374655"/>
    <lineage>
        <taxon>Bacteria</taxon>
        <taxon>Pseudomonadati</taxon>
        <taxon>Pseudomonadota</taxon>
        <taxon>Alphaproteobacteria</taxon>
        <taxon>Hyphomicrobiales</taxon>
        <taxon>Methylopilaceae</taxon>
        <taxon>Hansschlegelia</taxon>
    </lineage>
</organism>
<keyword evidence="1" id="KW-0732">Signal</keyword>
<proteinExistence type="predicted"/>
<feature type="chain" id="PRO_5040855850" evidence="1">
    <location>
        <begin position="24"/>
        <end position="95"/>
    </location>
</feature>
<name>A0A9W6MW23_9HYPH</name>
<dbReference type="Proteomes" id="UP001143372">
    <property type="component" value="Unassembled WGS sequence"/>
</dbReference>
<evidence type="ECO:0000313" key="3">
    <source>
        <dbReference type="Proteomes" id="UP001143372"/>
    </source>
</evidence>
<reference evidence="2" key="2">
    <citation type="submission" date="2023-01" db="EMBL/GenBank/DDBJ databases">
        <authorList>
            <person name="Sun Q."/>
            <person name="Evtushenko L."/>
        </authorList>
    </citation>
    <scope>NUCLEOTIDE SEQUENCE</scope>
    <source>
        <strain evidence="2">VKM B-2347</strain>
    </source>
</reference>
<reference evidence="2" key="1">
    <citation type="journal article" date="2014" name="Int. J. Syst. Evol. Microbiol.">
        <title>Complete genome sequence of Corynebacterium casei LMG S-19264T (=DSM 44701T), isolated from a smear-ripened cheese.</title>
        <authorList>
            <consortium name="US DOE Joint Genome Institute (JGI-PGF)"/>
            <person name="Walter F."/>
            <person name="Albersmeier A."/>
            <person name="Kalinowski J."/>
            <person name="Ruckert C."/>
        </authorList>
    </citation>
    <scope>NUCLEOTIDE SEQUENCE</scope>
    <source>
        <strain evidence="2">VKM B-2347</strain>
    </source>
</reference>
<protein>
    <submittedName>
        <fullName evidence="2">Uncharacterized protein</fullName>
    </submittedName>
</protein>
<evidence type="ECO:0000256" key="1">
    <source>
        <dbReference type="SAM" id="SignalP"/>
    </source>
</evidence>
<sequence length="95" mass="9573">MSNVLKSFAISAAIAASTVSAFAQDGVVSLSTVDSRPASLQVTRADGAAAYSPGSVGAMHYAVAGRATSTADVRRESSNQLTAVYAHWVAPKAGS</sequence>
<dbReference type="RefSeq" id="WP_271168637.1">
    <property type="nucleotide sequence ID" value="NZ_BSFI01000008.1"/>
</dbReference>
<evidence type="ECO:0000313" key="2">
    <source>
        <dbReference type="EMBL" id="GLK68395.1"/>
    </source>
</evidence>
<feature type="signal peptide" evidence="1">
    <location>
        <begin position="1"/>
        <end position="23"/>
    </location>
</feature>
<dbReference type="AlphaFoldDB" id="A0A9W6MW23"/>